<feature type="transmembrane region" description="Helical" evidence="3">
    <location>
        <begin position="174"/>
        <end position="196"/>
    </location>
</feature>
<evidence type="ECO:0000259" key="4">
    <source>
        <dbReference type="PROSITE" id="PS51755"/>
    </source>
</evidence>
<keyword evidence="3" id="KW-0812">Transmembrane</keyword>
<evidence type="ECO:0000313" key="5">
    <source>
        <dbReference type="EMBL" id="MFC0048902.1"/>
    </source>
</evidence>
<reference evidence="5 6" key="1">
    <citation type="submission" date="2024-09" db="EMBL/GenBank/DDBJ databases">
        <authorList>
            <person name="Sun Q."/>
            <person name="Mori K."/>
        </authorList>
    </citation>
    <scope>NUCLEOTIDE SEQUENCE [LARGE SCALE GENOMIC DNA]</scope>
    <source>
        <strain evidence="5 6">KCTC 23315</strain>
    </source>
</reference>
<dbReference type="InterPro" id="IPR011044">
    <property type="entry name" value="Quino_amine_DH_bsu"/>
</dbReference>
<dbReference type="Gene3D" id="1.10.10.10">
    <property type="entry name" value="Winged helix-like DNA-binding domain superfamily/Winged helix DNA-binding domain"/>
    <property type="match status" value="1"/>
</dbReference>
<dbReference type="InterPro" id="IPR001867">
    <property type="entry name" value="OmpR/PhoB-type_DNA-bd"/>
</dbReference>
<dbReference type="Pfam" id="PF00486">
    <property type="entry name" value="Trans_reg_C"/>
    <property type="match status" value="1"/>
</dbReference>
<accession>A0ABV6BDE7</accession>
<sequence length="719" mass="81835">MQLADTTLCFGCWKYSPGTGTLWRIADPEDPSVLSAETSSTDNVQTIVLEPRLHELLNYFLQRPELIHAKSDLLDAVWGDAEGTDAALMRAIGVLRKLLQDTAKPATYIETLSKRGYRWVAPLQIAPTVVPDKVALKLKTPAATSLTTESDSSVTADAVVNAQLRRRREKQRRLGLLSAFFVCAVSALVISLLLFFGKTNFIPSFTQQVTISAMAGREQKPLLSLDQQTVYYQQQTTERQWRWIAHHLSNHRKQLQDQQFSSLGAAQWFGGRLVFQAKLQNKCSIFRMEPERLDVKAEAWLPCRQFMQQGLAAQGDELVWLDQHVESGAPQLWRLNGQKAELQQTFSAAYRRPVAALLERRQVWVLLQQDDFNTSLFRFHLSTAALQKVADFPYAFHTLSAWDEKRLLLSSPAGSFIFSAEQSQLIPLQLASGAFVDQQRMADRLLATQIPRDSADLLPFQPAAGGRTSTLLSALPWLSSNKTDQLLSWNAAQAALVSERSGLPQIWWFDGTKVSQLTRFTQWRQITQLLWAGPELHAMIDQQLFVVSLSDGALTPVLFQDRQLRHLAVCHKQWYWAEFVHQQWQLKTLNQQQIPIELLADSIDVRCAPDQSLLVLQQDGSMLRVWPDSGKQQRLPWKLNWRQLNGNSWTTTSNGLYWLDTDGQLWLARWGQLQSERVQSPELLQVTGLYGHLDHEQLFLQLTRDPETDVVWLQPQPLQ</sequence>
<evidence type="ECO:0000256" key="1">
    <source>
        <dbReference type="ARBA" id="ARBA00023125"/>
    </source>
</evidence>
<dbReference type="Proteomes" id="UP001589813">
    <property type="component" value="Unassembled WGS sequence"/>
</dbReference>
<dbReference type="SUPFAM" id="SSF50969">
    <property type="entry name" value="YVTN repeat-like/Quinoprotein amine dehydrogenase"/>
    <property type="match status" value="1"/>
</dbReference>
<keyword evidence="1 2" id="KW-0238">DNA-binding</keyword>
<name>A0ABV6BDE7_9GAMM</name>
<keyword evidence="3" id="KW-0472">Membrane</keyword>
<dbReference type="SMART" id="SM00862">
    <property type="entry name" value="Trans_reg_C"/>
    <property type="match status" value="1"/>
</dbReference>
<dbReference type="CDD" id="cd00383">
    <property type="entry name" value="trans_reg_C"/>
    <property type="match status" value="1"/>
</dbReference>
<keyword evidence="3" id="KW-1133">Transmembrane helix</keyword>
<evidence type="ECO:0000256" key="3">
    <source>
        <dbReference type="SAM" id="Phobius"/>
    </source>
</evidence>
<proteinExistence type="predicted"/>
<protein>
    <submittedName>
        <fullName evidence="5">Transcriptional regulator</fullName>
    </submittedName>
</protein>
<keyword evidence="6" id="KW-1185">Reference proteome</keyword>
<feature type="DNA-binding region" description="OmpR/PhoB-type" evidence="2">
    <location>
        <begin position="20"/>
        <end position="121"/>
    </location>
</feature>
<feature type="domain" description="OmpR/PhoB-type" evidence="4">
    <location>
        <begin position="20"/>
        <end position="121"/>
    </location>
</feature>
<evidence type="ECO:0000256" key="2">
    <source>
        <dbReference type="PROSITE-ProRule" id="PRU01091"/>
    </source>
</evidence>
<dbReference type="EMBL" id="JBHLXP010000003">
    <property type="protein sequence ID" value="MFC0048902.1"/>
    <property type="molecule type" value="Genomic_DNA"/>
</dbReference>
<dbReference type="InterPro" id="IPR016032">
    <property type="entry name" value="Sig_transdc_resp-reg_C-effctor"/>
</dbReference>
<evidence type="ECO:0000313" key="6">
    <source>
        <dbReference type="Proteomes" id="UP001589813"/>
    </source>
</evidence>
<dbReference type="RefSeq" id="WP_377243795.1">
    <property type="nucleotide sequence ID" value="NZ_JBHLXP010000003.1"/>
</dbReference>
<comment type="caution">
    <text evidence="5">The sequence shown here is derived from an EMBL/GenBank/DDBJ whole genome shotgun (WGS) entry which is preliminary data.</text>
</comment>
<organism evidence="5 6">
    <name type="scientific">Rheinheimera tilapiae</name>
    <dbReference type="NCBI Taxonomy" id="875043"/>
    <lineage>
        <taxon>Bacteria</taxon>
        <taxon>Pseudomonadati</taxon>
        <taxon>Pseudomonadota</taxon>
        <taxon>Gammaproteobacteria</taxon>
        <taxon>Chromatiales</taxon>
        <taxon>Chromatiaceae</taxon>
        <taxon>Rheinheimera</taxon>
    </lineage>
</organism>
<dbReference type="PROSITE" id="PS51755">
    <property type="entry name" value="OMPR_PHOB"/>
    <property type="match status" value="1"/>
</dbReference>
<gene>
    <name evidence="5" type="ORF">ACFFJP_11465</name>
</gene>
<dbReference type="InterPro" id="IPR036388">
    <property type="entry name" value="WH-like_DNA-bd_sf"/>
</dbReference>
<dbReference type="SUPFAM" id="SSF46894">
    <property type="entry name" value="C-terminal effector domain of the bipartite response regulators"/>
    <property type="match status" value="1"/>
</dbReference>